<dbReference type="EMBL" id="CP041238">
    <property type="protein sequence ID" value="QLL62286.1"/>
    <property type="molecule type" value="Genomic_DNA"/>
</dbReference>
<dbReference type="SUPFAM" id="SSF52266">
    <property type="entry name" value="SGNH hydrolase"/>
    <property type="match status" value="1"/>
</dbReference>
<gene>
    <name evidence="1" type="ORF">FKV68_12975</name>
</gene>
<proteinExistence type="predicted"/>
<dbReference type="AlphaFoldDB" id="A0A859QPC7"/>
<accession>A0A859QPC7</accession>
<keyword evidence="2" id="KW-1185">Reference proteome</keyword>
<dbReference type="KEGG" id="emx:FKV68_12975"/>
<reference evidence="1 2" key="1">
    <citation type="submission" date="2019-06" db="EMBL/GenBank/DDBJ databases">
        <title>Complete genome sequence of Ensifer mexicanus ITTG R7 isolated from nodules of Acacia angustissima (Mill.) Kuntze.</title>
        <authorList>
            <person name="Rincon-Rosales R."/>
            <person name="Rogel M.A."/>
            <person name="Guerrero G."/>
            <person name="Rincon-Molina C.I."/>
            <person name="Lopez-Lopez A."/>
            <person name="Martinez-Romero E."/>
        </authorList>
    </citation>
    <scope>NUCLEOTIDE SEQUENCE [LARGE SCALE GENOMIC DNA]</scope>
    <source>
        <strain evidence="1 2">ITTG R7</strain>
    </source>
</reference>
<dbReference type="Proteomes" id="UP000510721">
    <property type="component" value="Chromosome"/>
</dbReference>
<dbReference type="Pfam" id="PF08885">
    <property type="entry name" value="GSCFA"/>
    <property type="match status" value="1"/>
</dbReference>
<organism evidence="1 2">
    <name type="scientific">Sinorhizobium mexicanum</name>
    <dbReference type="NCBI Taxonomy" id="375549"/>
    <lineage>
        <taxon>Bacteria</taxon>
        <taxon>Pseudomonadati</taxon>
        <taxon>Pseudomonadota</taxon>
        <taxon>Alphaproteobacteria</taxon>
        <taxon>Hyphomicrobiales</taxon>
        <taxon>Rhizobiaceae</taxon>
        <taxon>Sinorhizobium/Ensifer group</taxon>
        <taxon>Sinorhizobium</taxon>
    </lineage>
</organism>
<dbReference type="InterPro" id="IPR014982">
    <property type="entry name" value="GSCFA"/>
</dbReference>
<dbReference type="RefSeq" id="WP_180938193.1">
    <property type="nucleotide sequence ID" value="NZ_CP041238.1"/>
</dbReference>
<protein>
    <submittedName>
        <fullName evidence="1">GSCFA domain-containing protein</fullName>
    </submittedName>
</protein>
<evidence type="ECO:0000313" key="1">
    <source>
        <dbReference type="EMBL" id="QLL62286.1"/>
    </source>
</evidence>
<sequence length="375" mass="42088">MSIKAIDHSGFQETVSVVPAGEAPKKMGSSFFRGSASNFNPYGSDHVKDDFASRFLLKGWTPDKPFISPTTNVTAFGSCFAENISKHLAKLGFDVSKNRDRDIYISSMGEGLVNVHSIVQQFRWALEGIAPPTNLWHGYKAEEFDLTEEIRERTRDVFLKTDVFILTFGLSEIWYDEVTGGVFWRAVPMKHYDPSRHKFRVCTFGETKACIQEIIDLIGKHVPQAKIVVTVSPIPLVATFRPVACLTANSASKAIIRAAVDETIRERGDEWAGRLYYFPAYEIVNEAFPNRFVEDGRHLQNMIVPAVMNLFQATYCNTDLTVEQAETMLKAARLQSANTLDGHALFSRARFASRFSAVVRRLTGRKRAASNAKSR</sequence>
<evidence type="ECO:0000313" key="2">
    <source>
        <dbReference type="Proteomes" id="UP000510721"/>
    </source>
</evidence>
<name>A0A859QPC7_9HYPH</name>